<dbReference type="Pfam" id="PF01826">
    <property type="entry name" value="TIL"/>
    <property type="match status" value="1"/>
</dbReference>
<keyword evidence="8" id="KW-1185">Reference proteome</keyword>
<dbReference type="PROSITE" id="PS51233">
    <property type="entry name" value="VWFD"/>
    <property type="match status" value="2"/>
</dbReference>
<keyword evidence="5" id="KW-0325">Glycoprotein</keyword>
<dbReference type="Proteomes" id="UP001230051">
    <property type="component" value="Unassembled WGS sequence"/>
</dbReference>
<feature type="domain" description="VWFD" evidence="6">
    <location>
        <begin position="1"/>
        <end position="97"/>
    </location>
</feature>
<dbReference type="Gene3D" id="2.10.25.10">
    <property type="entry name" value="Laminin"/>
    <property type="match status" value="1"/>
</dbReference>
<dbReference type="GO" id="GO:0016020">
    <property type="term" value="C:membrane"/>
    <property type="evidence" value="ECO:0007669"/>
    <property type="project" value="UniProtKB-SubCell"/>
</dbReference>
<evidence type="ECO:0000313" key="8">
    <source>
        <dbReference type="Proteomes" id="UP001230051"/>
    </source>
</evidence>
<dbReference type="InterPro" id="IPR001846">
    <property type="entry name" value="VWF_type-D"/>
</dbReference>
<evidence type="ECO:0000256" key="5">
    <source>
        <dbReference type="ARBA" id="ARBA00023180"/>
    </source>
</evidence>
<comment type="caution">
    <text evidence="7">The sequence shown here is derived from an EMBL/GenBank/DDBJ whole genome shotgun (WGS) entry which is preliminary data.</text>
</comment>
<evidence type="ECO:0000256" key="3">
    <source>
        <dbReference type="ARBA" id="ARBA00023136"/>
    </source>
</evidence>
<organism evidence="7 8">
    <name type="scientific">Acipenser oxyrinchus oxyrinchus</name>
    <dbReference type="NCBI Taxonomy" id="40147"/>
    <lineage>
        <taxon>Eukaryota</taxon>
        <taxon>Metazoa</taxon>
        <taxon>Chordata</taxon>
        <taxon>Craniata</taxon>
        <taxon>Vertebrata</taxon>
        <taxon>Euteleostomi</taxon>
        <taxon>Actinopterygii</taxon>
        <taxon>Chondrostei</taxon>
        <taxon>Acipenseriformes</taxon>
        <taxon>Acipenseridae</taxon>
        <taxon>Acipenser</taxon>
    </lineage>
</organism>
<dbReference type="SUPFAM" id="SSF57567">
    <property type="entry name" value="Serine protease inhibitors"/>
    <property type="match status" value="1"/>
</dbReference>
<dbReference type="PANTHER" id="PTHR46160">
    <property type="entry name" value="ALPHA-TECTORIN-RELATED"/>
    <property type="match status" value="1"/>
</dbReference>
<name>A0AAD8FRZ8_ACIOX</name>
<dbReference type="EMBL" id="JAGXEW010000050">
    <property type="protein sequence ID" value="KAK1151891.1"/>
    <property type="molecule type" value="Genomic_DNA"/>
</dbReference>
<evidence type="ECO:0000313" key="7">
    <source>
        <dbReference type="EMBL" id="KAK1151891.1"/>
    </source>
</evidence>
<dbReference type="InterPro" id="IPR014853">
    <property type="entry name" value="VWF/SSPO/ZAN-like_Cys-rich_dom"/>
</dbReference>
<dbReference type="CDD" id="cd19941">
    <property type="entry name" value="TIL"/>
    <property type="match status" value="1"/>
</dbReference>
<dbReference type="Pfam" id="PF12714">
    <property type="entry name" value="TILa"/>
    <property type="match status" value="1"/>
</dbReference>
<dbReference type="InterPro" id="IPR025615">
    <property type="entry name" value="TILa_dom"/>
</dbReference>
<dbReference type="AlphaFoldDB" id="A0AAD8FRZ8"/>
<dbReference type="InterPro" id="IPR002919">
    <property type="entry name" value="TIL_dom"/>
</dbReference>
<keyword evidence="2" id="KW-0732">Signal</keyword>
<dbReference type="PANTHER" id="PTHR46160:SF7">
    <property type="entry name" value="VWFD DOMAIN-CONTAINING PROTEIN"/>
    <property type="match status" value="1"/>
</dbReference>
<proteinExistence type="predicted"/>
<keyword evidence="3" id="KW-0472">Membrane</keyword>
<gene>
    <name evidence="7" type="primary">FCGBP</name>
    <name evidence="7" type="ORF">AOXY_G32266</name>
</gene>
<comment type="subcellular location">
    <subcellularLocation>
        <location evidence="1">Membrane</location>
    </subcellularLocation>
</comment>
<dbReference type="Pfam" id="PF08742">
    <property type="entry name" value="C8"/>
    <property type="match status" value="1"/>
</dbReference>
<evidence type="ECO:0000256" key="4">
    <source>
        <dbReference type="ARBA" id="ARBA00023157"/>
    </source>
</evidence>
<sequence length="509" mass="55475">VNGVLENLPFVLGDIRVYRKGVYVVIKSSTGIKVTYDLHYQMSVTVPQTYMGQMCGLCGNYNGNRKDEFRLPNGREASDIKTFGEAWKVSIPGVVCSSACDGSTCPVCDKNRQAIFEKPNYCGIINDPKGPLAACYVKISPENYFSNCIYDLCMSNGDTKVLCHSIQSYVTACQAIGVDIKSWRTPSFCPMTCPANSHYDVCPEVCSITCAGITDISKCPAQCAEGCACDDGYFFDGEGCVTMDNCGCFENGRYYQPAEVVITENCKQKCSCSPMGGLVCEDISCPTDTKCEIKNGIRACYNTVVCKEASCKSSEQCKVVDGVKGCHPLSYSTCSAAGDPHYLTFDGKLYNFMGTCIYEFVKLCSKDTGLTPFSVKVQNDNRGSKAVSFTKVVTVDIFGMTVTISKDYPYKILVNGKKVSLPAKLENEISVHISNKLIIIERKSNVRVTYSITQEVTVTVSAHLASQVCGACGNFNGNEGDDMTSSTGKISINVHEVIDSWKAKDHSSW</sequence>
<reference evidence="7" key="1">
    <citation type="submission" date="2022-02" db="EMBL/GenBank/DDBJ databases">
        <title>Atlantic sturgeon de novo genome assembly.</title>
        <authorList>
            <person name="Stock M."/>
            <person name="Klopp C."/>
            <person name="Guiguen Y."/>
            <person name="Cabau C."/>
            <person name="Parinello H."/>
            <person name="Santidrian Yebra-Pimentel E."/>
            <person name="Kuhl H."/>
            <person name="Dirks R.P."/>
            <person name="Guessner J."/>
            <person name="Wuertz S."/>
            <person name="Du K."/>
            <person name="Schartl M."/>
        </authorList>
    </citation>
    <scope>NUCLEOTIDE SEQUENCE</scope>
    <source>
        <strain evidence="7">STURGEONOMICS-FGT-2020</strain>
        <tissue evidence="7">Whole blood</tissue>
    </source>
</reference>
<evidence type="ECO:0000256" key="1">
    <source>
        <dbReference type="ARBA" id="ARBA00004370"/>
    </source>
</evidence>
<accession>A0AAD8FRZ8</accession>
<dbReference type="InterPro" id="IPR036084">
    <property type="entry name" value="Ser_inhib-like_sf"/>
</dbReference>
<dbReference type="InterPro" id="IPR052749">
    <property type="entry name" value="Alpha-tectorin"/>
</dbReference>
<evidence type="ECO:0000256" key="2">
    <source>
        <dbReference type="ARBA" id="ARBA00022729"/>
    </source>
</evidence>
<dbReference type="SMART" id="SM00216">
    <property type="entry name" value="VWD"/>
    <property type="match status" value="1"/>
</dbReference>
<feature type="domain" description="VWFD" evidence="6">
    <location>
        <begin position="332"/>
        <end position="509"/>
    </location>
</feature>
<protein>
    <submittedName>
        <fullName evidence="7">IgGFc-binding protein-like</fullName>
    </submittedName>
</protein>
<keyword evidence="4" id="KW-1015">Disulfide bond</keyword>
<feature type="non-terminal residue" evidence="7">
    <location>
        <position position="1"/>
    </location>
</feature>
<dbReference type="SMART" id="SM00832">
    <property type="entry name" value="C8"/>
    <property type="match status" value="1"/>
</dbReference>
<evidence type="ECO:0000259" key="6">
    <source>
        <dbReference type="PROSITE" id="PS51233"/>
    </source>
</evidence>
<dbReference type="FunFam" id="2.10.25.10:FF:000055">
    <property type="entry name" value="alpha-tectorin isoform X1"/>
    <property type="match status" value="1"/>
</dbReference>
<dbReference type="Pfam" id="PF00094">
    <property type="entry name" value="VWD"/>
    <property type="match status" value="2"/>
</dbReference>